<dbReference type="InterPro" id="IPR013249">
    <property type="entry name" value="RNA_pol_sigma70_r4_t2"/>
</dbReference>
<dbReference type="InterPro" id="IPR013324">
    <property type="entry name" value="RNA_pol_sigma_r3/r4-like"/>
</dbReference>
<dbReference type="InterPro" id="IPR014284">
    <property type="entry name" value="RNA_pol_sigma-70_dom"/>
</dbReference>
<dbReference type="EMBL" id="JAGDEL010000015">
    <property type="protein sequence ID" value="MBO1513613.1"/>
    <property type="molecule type" value="Genomic_DNA"/>
</dbReference>
<proteinExistence type="inferred from homology"/>
<keyword evidence="4" id="KW-0804">Transcription</keyword>
<dbReference type="SUPFAM" id="SSF88946">
    <property type="entry name" value="Sigma2 domain of RNA polymerase sigma factors"/>
    <property type="match status" value="1"/>
</dbReference>
<dbReference type="Pfam" id="PF08281">
    <property type="entry name" value="Sigma70_r4_2"/>
    <property type="match status" value="1"/>
</dbReference>
<evidence type="ECO:0000256" key="2">
    <source>
        <dbReference type="ARBA" id="ARBA00023015"/>
    </source>
</evidence>
<feature type="domain" description="RNA polymerase sigma factor 70 region 4 type 2" evidence="6">
    <location>
        <begin position="119"/>
        <end position="162"/>
    </location>
</feature>
<name>A0ABS3N625_9BACI</name>
<dbReference type="Pfam" id="PF04542">
    <property type="entry name" value="Sigma70_r2"/>
    <property type="match status" value="1"/>
</dbReference>
<gene>
    <name evidence="7" type="ORF">I7822_18390</name>
</gene>
<dbReference type="Gene3D" id="1.10.1740.10">
    <property type="match status" value="1"/>
</dbReference>
<keyword evidence="8" id="KW-1185">Reference proteome</keyword>
<dbReference type="NCBIfam" id="TIGR02937">
    <property type="entry name" value="sigma70-ECF"/>
    <property type="match status" value="1"/>
</dbReference>
<keyword evidence="3" id="KW-0731">Sigma factor</keyword>
<dbReference type="SUPFAM" id="SSF88659">
    <property type="entry name" value="Sigma3 and sigma4 domains of RNA polymerase sigma factors"/>
    <property type="match status" value="1"/>
</dbReference>
<dbReference type="InterPro" id="IPR036388">
    <property type="entry name" value="WH-like_DNA-bd_sf"/>
</dbReference>
<dbReference type="InterPro" id="IPR013325">
    <property type="entry name" value="RNA_pol_sigma_r2"/>
</dbReference>
<evidence type="ECO:0000256" key="1">
    <source>
        <dbReference type="ARBA" id="ARBA00010641"/>
    </source>
</evidence>
<dbReference type="Gene3D" id="1.10.10.10">
    <property type="entry name" value="Winged helix-like DNA-binding domain superfamily/Winged helix DNA-binding domain"/>
    <property type="match status" value="1"/>
</dbReference>
<evidence type="ECO:0000256" key="4">
    <source>
        <dbReference type="ARBA" id="ARBA00023163"/>
    </source>
</evidence>
<dbReference type="RefSeq" id="WP_207980566.1">
    <property type="nucleotide sequence ID" value="NZ_JAGDEL010000015.1"/>
</dbReference>
<organism evidence="7 8">
    <name type="scientific">Metabacillus bambusae</name>
    <dbReference type="NCBI Taxonomy" id="2795218"/>
    <lineage>
        <taxon>Bacteria</taxon>
        <taxon>Bacillati</taxon>
        <taxon>Bacillota</taxon>
        <taxon>Bacilli</taxon>
        <taxon>Bacillales</taxon>
        <taxon>Bacillaceae</taxon>
        <taxon>Metabacillus</taxon>
    </lineage>
</organism>
<feature type="domain" description="RNA polymerase sigma-70 region 2" evidence="5">
    <location>
        <begin position="9"/>
        <end position="78"/>
    </location>
</feature>
<keyword evidence="2" id="KW-0805">Transcription regulation</keyword>
<evidence type="ECO:0000313" key="8">
    <source>
        <dbReference type="Proteomes" id="UP000663981"/>
    </source>
</evidence>
<dbReference type="Proteomes" id="UP000663981">
    <property type="component" value="Unassembled WGS sequence"/>
</dbReference>
<dbReference type="PANTHER" id="PTHR43133:SF60">
    <property type="entry name" value="RNA POLYMERASE SIGMA FACTOR SIGV"/>
    <property type="match status" value="1"/>
</dbReference>
<comment type="similarity">
    <text evidence="1">Belongs to the sigma-70 factor family. ECF subfamily.</text>
</comment>
<sequence>MDTQSISQIIEEHRSKIIKTTKNIIKNPSLVDDIVQDASIKIYSYFQKKDYELPKNIEAWVTIITKNTAYDHLRKLKRHQDIHQNVSEAYQHHDQSIDTPEKTILSKEKIKDINEVFHLLDEETKEIFILRNKGYSYQDIAKMKKLSLGKVKTKIFRGRKKMMDYLIVKGVL</sequence>
<evidence type="ECO:0000259" key="5">
    <source>
        <dbReference type="Pfam" id="PF04542"/>
    </source>
</evidence>
<evidence type="ECO:0000256" key="3">
    <source>
        <dbReference type="ARBA" id="ARBA00023082"/>
    </source>
</evidence>
<evidence type="ECO:0000313" key="7">
    <source>
        <dbReference type="EMBL" id="MBO1513613.1"/>
    </source>
</evidence>
<reference evidence="7 8" key="1">
    <citation type="submission" date="2021-03" db="EMBL/GenBank/DDBJ databases">
        <title>Whole genome sequence of Metabacillus bambusae BG109.</title>
        <authorList>
            <person name="Jeong J.W."/>
        </authorList>
    </citation>
    <scope>NUCLEOTIDE SEQUENCE [LARGE SCALE GENOMIC DNA]</scope>
    <source>
        <strain evidence="7 8">BG109</strain>
    </source>
</reference>
<evidence type="ECO:0000259" key="6">
    <source>
        <dbReference type="Pfam" id="PF08281"/>
    </source>
</evidence>
<protein>
    <submittedName>
        <fullName evidence="7">RNA polymerase sigma factor</fullName>
    </submittedName>
</protein>
<dbReference type="PANTHER" id="PTHR43133">
    <property type="entry name" value="RNA POLYMERASE ECF-TYPE SIGMA FACTO"/>
    <property type="match status" value="1"/>
</dbReference>
<dbReference type="InterPro" id="IPR039425">
    <property type="entry name" value="RNA_pol_sigma-70-like"/>
</dbReference>
<accession>A0ABS3N625</accession>
<comment type="caution">
    <text evidence="7">The sequence shown here is derived from an EMBL/GenBank/DDBJ whole genome shotgun (WGS) entry which is preliminary data.</text>
</comment>
<dbReference type="InterPro" id="IPR007627">
    <property type="entry name" value="RNA_pol_sigma70_r2"/>
</dbReference>